<keyword evidence="4 10" id="KW-0479">Metal-binding</keyword>
<comment type="caution">
    <text evidence="13">The sequence shown here is derived from an EMBL/GenBank/DDBJ whole genome shotgun (WGS) entry which is preliminary data.</text>
</comment>
<evidence type="ECO:0000256" key="4">
    <source>
        <dbReference type="ARBA" id="ARBA00022723"/>
    </source>
</evidence>
<dbReference type="PANTHER" id="PTHR21497:SF53">
    <property type="entry name" value="E3 UBIQUITIN-PROTEIN LIGASE PRT6"/>
    <property type="match status" value="1"/>
</dbReference>
<keyword evidence="3 10" id="KW-0808">Transferase</keyword>
<evidence type="ECO:0000256" key="9">
    <source>
        <dbReference type="PROSITE-ProRule" id="PRU00508"/>
    </source>
</evidence>
<evidence type="ECO:0000256" key="10">
    <source>
        <dbReference type="RuleBase" id="RU366018"/>
    </source>
</evidence>
<feature type="zinc finger region" description="UBR-type" evidence="9">
    <location>
        <begin position="446"/>
        <end position="516"/>
    </location>
</feature>
<comment type="catalytic activity">
    <reaction evidence="1 10">
        <text>S-ubiquitinyl-[E2 ubiquitin-conjugating enzyme]-L-cysteine + [acceptor protein]-L-lysine = [E2 ubiquitin-conjugating enzyme]-L-cysteine + N(6)-ubiquitinyl-[acceptor protein]-L-lysine.</text>
        <dbReference type="EC" id="2.3.2.27"/>
    </reaction>
</comment>
<sequence>MLLTREFGVRVGEALSPPAASRRRPIKLGSWGLDPRTSGGSPDVRNCGGEGDCRICAAAGDLWVRLNGGEGRDFVGQIGGFSHESEHDLAVMVSDFLENGSSGAESRYSSDSDSGFPDLNHLAEKVLFYKHATDQFENDLLSVVQSYLLSLNETDLHTAREGQCNGSCIRRSLVKLLKLSGYDAAVCSSKWQGFDKVPGGDHEYIDVVINGYAGGSERLIIDIDFRSHFEIARAVESYDAILTSLPVVYVGLLPRLKQFLQVMVDAAKCSLKQNSMPLPPWRSLSYLQAKWYSKYEREHNFDEQNHLGSSYGHRQCIGHLKRLKASLQSEIETERLFKPIIKDKKRRRLVQQGVPLEWLEQSQLGLVTFVKENRSFIPEIVSAILPTDVDVSEPRRSFKSKTGGTSSGINVKEFGESMLWLQCLMFEGEPQASLQDLAEKAAGKRAVCGAVWGQNDLAYRCRTCEHDPTCAICVPCFQNGNHKDHDYSIMYTGGGCCDCGDITAWKREGFCSKHKGTEQIQPLPENLANSVGPVLDALLACWKDKVSLAGHRKCLREGDRSDVCCKVANKLTYAVVDMLLDFCKCSESLLSFISRRMFQCIGLLDVLVRAERFLDEDVVKKLHELLLKLLGEPLFKYEFAKAFTRYYPVTVSEIIKECSDSTLEKYPLLSTFSVQIFTVPTLTPRLVHEVNLLGVLLGCLREIFLFCVGEDNCIQANKWANLYETTIRLVEDTRYVLSHEEVPKYIAHERPDISRTWIKLLSLVQGMDALKRATRLHTEEENENLPAPFVLGHYLGHVHTLLVPGALSVVESKEIKDVIGVQGLNDGDILRNIKVGRIAQECSTSSLSSRNSGLDFGLQYHDVNIDIQNHLSIPSSAIWLIFECLKALEGCLEPETAPRNNSFSSDALSGGGYNFLTLRRKLFRKKRSTNSNKAYRTSSKLHERHGHPLIHGVTDGNSMDVDGTTDMNTEHASTSGLSDDSLLEADLGTELGALGLLNMADWPDIVYDVSSQEISFHIPLHRLLSLLLQEAMKTCYGETEKLEKAIVISSLPSTAHHHEFFGQVLGSLQPYGFSAFVMEYPLRLRVFCAQVRAGMWRKNGDAAILSSECYRSVQWSEQGQESDLFLLQCCAALAPPELFVRRIQERFGLSNYTSLNLAEHNEYEPVLVQEMLTLIIQLVKERRFSGLSLVENLKRELVYKLATGDATHSQLVKALPRDLSKSNQLQNVVNMLAVYSNPSGMKQGKYSLRKAYWKELDLYHPRWSYRDLQVAEERYFQFCKVSALNVQLPRWTAVFEPLTTISRIATSKAVLEIVRAVVFYAVSTVSRTPDSVLITALHLLSLALDICDSQTRDNQSCMSFSEGCFPILAYASEEFGIGATNESIFWKNQSLLSLLVSLTRKHKEEADDSFSQTRQCNISSLIENLLKRFAQLSTDCMGVLKQLAPDVVYRMLQQFPDPTIRSSASSSDAEERRAKAREHQAAIMAKMKAEQSRFIASLKSMTNDEADVPISKQEVTNPEVDHVPEESAPLCALCHDPDSQSPLCFLILFQKSRLTTFVERGPPSWEDGGQLDKEIKPVGKEGLVNASSGDSSSPAQLFQAVGLDFSIDIEPAEGDAFLYFFKERFPDVRNQLPAVSCDTGTDTLSLEMMEDEIYQSIIGDTCSIESHSEALDGEQTCSTFHVPVVSKKSRNIGSSVLGDCIAFLSKETSRRHSSIYNLQHLENSSSMPTSSTVKFNRFGPSNCDGIHLSSCGHAVHQECHDRYLSSLKQRRRLGIEGVHIVNPDLGELLCPVCRRFANSILPAIPYTKNKAWRKTASLVNSATETNLLSISSNLAGGILHLPLALSILQSTAKMVGQNRFLKAYSGKPRETIEPALEPALRKLFMLYYPHSYSSLSASGWLSHSLILWDTLRYSIMSTEIAARGRPNMYSAGSNSCLESLYGELRSSSGSILSFLLHVAQSARSSNCLEVLLRFRGIQLLAGSICSAVSGDSNLSNADEARGTFSSMLECSDKGATFPDTQFWKQAADPILAQDPFSSLMSVLFCLPLPFMSSSEFFIPLVHLFYVVCVVQALIACYSKHGFDTSSFGDGRLNNVCKTMAESVLVRQYFVSNYVDTSCHLKDMIRRFTFPYLRRCALLWKLLKSSTLSPLYDSSNTWEWSNLHASNDALDTANHLTIELNGIKELEDMLQISSLELVLKDEVVHALSLKWCKHFCEVFRIRKHRGVLFSTPAVPFKLMQLPRLYQDLLQRYVKLQCSICKSIPEEPALCLLCGKLCSSNWKPCCGPSKCLNHVAVCGAGIGVFLLVRRSARQAFWPSLYLDAFGEELKLMFGNERSMNAKESWITLVLIVSFIKKAITEVMLLCNENN</sequence>
<evidence type="ECO:0000256" key="11">
    <source>
        <dbReference type="SAM" id="MobiDB-lite"/>
    </source>
</evidence>
<dbReference type="InterPro" id="IPR044046">
    <property type="entry name" value="E3_ligase_UBR-like_C"/>
</dbReference>
<protein>
    <recommendedName>
        <fullName evidence="10">E3 ubiquitin-protein ligase</fullName>
        <ecNumber evidence="10">2.3.2.27</ecNumber>
    </recommendedName>
</protein>
<gene>
    <name evidence="13" type="ORF">COCNU_16G007970</name>
</gene>
<evidence type="ECO:0000256" key="2">
    <source>
        <dbReference type="ARBA" id="ARBA00004906"/>
    </source>
</evidence>
<evidence type="ECO:0000256" key="5">
    <source>
        <dbReference type="ARBA" id="ARBA00022771"/>
    </source>
</evidence>
<keyword evidence="5 10" id="KW-0863">Zinc-finger</keyword>
<feature type="domain" description="UBR-type" evidence="12">
    <location>
        <begin position="446"/>
        <end position="516"/>
    </location>
</feature>
<dbReference type="CDD" id="cd19673">
    <property type="entry name" value="UBR-box_UBR3"/>
    <property type="match status" value="1"/>
</dbReference>
<evidence type="ECO:0000313" key="13">
    <source>
        <dbReference type="EMBL" id="KAG1371703.1"/>
    </source>
</evidence>
<dbReference type="Pfam" id="PF04720">
    <property type="entry name" value="PDDEXK_6"/>
    <property type="match status" value="1"/>
</dbReference>
<dbReference type="Gene3D" id="2.10.110.30">
    <property type="match status" value="1"/>
</dbReference>
<dbReference type="OrthoDB" id="26387at2759"/>
<reference evidence="13" key="1">
    <citation type="journal article" date="2017" name="Gigascience">
        <title>The genome draft of coconut (Cocos nucifera).</title>
        <authorList>
            <person name="Xiao Y."/>
            <person name="Xu P."/>
            <person name="Fan H."/>
            <person name="Baudouin L."/>
            <person name="Xia W."/>
            <person name="Bocs S."/>
            <person name="Xu J."/>
            <person name="Li Q."/>
            <person name="Guo A."/>
            <person name="Zhou L."/>
            <person name="Li J."/>
            <person name="Wu Y."/>
            <person name="Ma Z."/>
            <person name="Armero A."/>
            <person name="Issali A.E."/>
            <person name="Liu N."/>
            <person name="Peng M."/>
            <person name="Yang Y."/>
        </authorList>
    </citation>
    <scope>NUCLEOTIDE SEQUENCE</scope>
    <source>
        <tissue evidence="13">Spear leaf of Hainan Tall coconut</tissue>
    </source>
</reference>
<evidence type="ECO:0000256" key="6">
    <source>
        <dbReference type="ARBA" id="ARBA00022786"/>
    </source>
</evidence>
<dbReference type="InterPro" id="IPR039164">
    <property type="entry name" value="UBR1-like"/>
</dbReference>
<comment type="function">
    <text evidence="10">Ubiquitin ligase protein which is a component of the N-end rule pathway. Recognizes and binds to proteins bearing specific N-terminal residues that are destabilizing according to the N-end rule, leading to their ubiquitination and subsequent degradation.</text>
</comment>
<feature type="region of interest" description="Disordered" evidence="11">
    <location>
        <begin position="928"/>
        <end position="977"/>
    </location>
</feature>
<dbReference type="Pfam" id="PF22960">
    <property type="entry name" value="WHD_UBR1"/>
    <property type="match status" value="1"/>
</dbReference>
<dbReference type="Proteomes" id="UP000797356">
    <property type="component" value="Chromosome 16"/>
</dbReference>
<evidence type="ECO:0000259" key="12">
    <source>
        <dbReference type="PROSITE" id="PS51157"/>
    </source>
</evidence>
<organism evidence="13 14">
    <name type="scientific">Cocos nucifera</name>
    <name type="common">Coconut palm</name>
    <dbReference type="NCBI Taxonomy" id="13894"/>
    <lineage>
        <taxon>Eukaryota</taxon>
        <taxon>Viridiplantae</taxon>
        <taxon>Streptophyta</taxon>
        <taxon>Embryophyta</taxon>
        <taxon>Tracheophyta</taxon>
        <taxon>Spermatophyta</taxon>
        <taxon>Magnoliopsida</taxon>
        <taxon>Liliopsida</taxon>
        <taxon>Arecaceae</taxon>
        <taxon>Arecoideae</taxon>
        <taxon>Cocoseae</taxon>
        <taxon>Attaleinae</taxon>
        <taxon>Cocos</taxon>
    </lineage>
</organism>
<evidence type="ECO:0000256" key="8">
    <source>
        <dbReference type="ARBA" id="ARBA00046341"/>
    </source>
</evidence>
<dbReference type="FunFam" id="2.10.110.30:FF:000002">
    <property type="entry name" value="Putative e3 ubiquitin-protein ligase ubr3"/>
    <property type="match status" value="1"/>
</dbReference>
<name>A0A8K0NE80_COCNU</name>
<dbReference type="UniPathway" id="UPA00143"/>
<dbReference type="InterPro" id="IPR006502">
    <property type="entry name" value="PDDEXK-like"/>
</dbReference>
<dbReference type="PANTHER" id="PTHR21497">
    <property type="entry name" value="UBIQUITIN LIGASE E3 ALPHA-RELATED"/>
    <property type="match status" value="1"/>
</dbReference>
<feature type="compositionally biased region" description="Polar residues" evidence="11">
    <location>
        <begin position="965"/>
        <end position="977"/>
    </location>
</feature>
<dbReference type="PROSITE" id="PS51157">
    <property type="entry name" value="ZF_UBR"/>
    <property type="match status" value="1"/>
</dbReference>
<accession>A0A8K0NE80</accession>
<evidence type="ECO:0000313" key="14">
    <source>
        <dbReference type="Proteomes" id="UP000797356"/>
    </source>
</evidence>
<dbReference type="InterPro" id="IPR055194">
    <property type="entry name" value="UBR1-like_WH"/>
</dbReference>
<dbReference type="InterPro" id="IPR003126">
    <property type="entry name" value="Znf_UBR"/>
</dbReference>
<dbReference type="GO" id="GO:0071596">
    <property type="term" value="P:ubiquitin-dependent protein catabolic process via the N-end rule pathway"/>
    <property type="evidence" value="ECO:0007669"/>
    <property type="project" value="UniProtKB-UniRule"/>
</dbReference>
<dbReference type="EC" id="2.3.2.27" evidence="10"/>
<dbReference type="GO" id="GO:0008270">
    <property type="term" value="F:zinc ion binding"/>
    <property type="evidence" value="ECO:0007669"/>
    <property type="project" value="UniProtKB-UniRule"/>
</dbReference>
<comment type="pathway">
    <text evidence="2 10">Protein modification; protein ubiquitination.</text>
</comment>
<reference evidence="13" key="2">
    <citation type="submission" date="2019-07" db="EMBL/GenBank/DDBJ databases">
        <authorList>
            <person name="Yang Y."/>
            <person name="Bocs S."/>
            <person name="Baudouin L."/>
        </authorList>
    </citation>
    <scope>NUCLEOTIDE SEQUENCE</scope>
    <source>
        <tissue evidence="13">Spear leaf of Hainan Tall coconut</tissue>
    </source>
</reference>
<keyword evidence="6 10" id="KW-0833">Ubl conjugation pathway</keyword>
<keyword evidence="7 10" id="KW-0862">Zinc</keyword>
<feature type="compositionally biased region" description="Polar residues" evidence="11">
    <location>
        <begin position="929"/>
        <end position="938"/>
    </location>
</feature>
<dbReference type="Pfam" id="PF18995">
    <property type="entry name" value="PRT6_C"/>
    <property type="match status" value="1"/>
</dbReference>
<dbReference type="GO" id="GO:0005737">
    <property type="term" value="C:cytoplasm"/>
    <property type="evidence" value="ECO:0007669"/>
    <property type="project" value="TreeGrafter"/>
</dbReference>
<keyword evidence="14" id="KW-1185">Reference proteome</keyword>
<dbReference type="CDD" id="cd16482">
    <property type="entry name" value="RING-H2_UBR1-like"/>
    <property type="match status" value="1"/>
</dbReference>
<dbReference type="GO" id="GO:0000151">
    <property type="term" value="C:ubiquitin ligase complex"/>
    <property type="evidence" value="ECO:0007669"/>
    <property type="project" value="TreeGrafter"/>
</dbReference>
<proteinExistence type="inferred from homology"/>
<dbReference type="EMBL" id="CM017887">
    <property type="protein sequence ID" value="KAG1371703.1"/>
    <property type="molecule type" value="Genomic_DNA"/>
</dbReference>
<evidence type="ECO:0000256" key="1">
    <source>
        <dbReference type="ARBA" id="ARBA00000900"/>
    </source>
</evidence>
<dbReference type="SMART" id="SM00396">
    <property type="entry name" value="ZnF_UBR1"/>
    <property type="match status" value="1"/>
</dbReference>
<dbReference type="GO" id="GO:0016567">
    <property type="term" value="P:protein ubiquitination"/>
    <property type="evidence" value="ECO:0007669"/>
    <property type="project" value="UniProtKB-UniRule"/>
</dbReference>
<evidence type="ECO:0000256" key="7">
    <source>
        <dbReference type="ARBA" id="ARBA00022833"/>
    </source>
</evidence>
<dbReference type="NCBIfam" id="TIGR01615">
    <property type="entry name" value="A_thal_3542"/>
    <property type="match status" value="1"/>
</dbReference>
<comment type="similarity">
    <text evidence="8 10">Belongs to the E3 ubiquitin-protein ligase UBR1-like family.</text>
</comment>
<evidence type="ECO:0000256" key="3">
    <source>
        <dbReference type="ARBA" id="ARBA00022679"/>
    </source>
</evidence>
<dbReference type="GO" id="GO:0061630">
    <property type="term" value="F:ubiquitin protein ligase activity"/>
    <property type="evidence" value="ECO:0007669"/>
    <property type="project" value="UniProtKB-UniRule"/>
</dbReference>
<dbReference type="Pfam" id="PF02207">
    <property type="entry name" value="zf-UBR"/>
    <property type="match status" value="1"/>
</dbReference>